<feature type="domain" description="Cryptic POLO box 1 (CPB1)" evidence="1">
    <location>
        <begin position="1"/>
        <end position="73"/>
    </location>
</feature>
<proteinExistence type="predicted"/>
<name>A0AAV4HN29_9GAST</name>
<evidence type="ECO:0000259" key="1">
    <source>
        <dbReference type="PROSITE" id="PS51984"/>
    </source>
</evidence>
<evidence type="ECO:0000313" key="2">
    <source>
        <dbReference type="EMBL" id="GFR98860.1"/>
    </source>
</evidence>
<organism evidence="2 3">
    <name type="scientific">Elysia marginata</name>
    <dbReference type="NCBI Taxonomy" id="1093978"/>
    <lineage>
        <taxon>Eukaryota</taxon>
        <taxon>Metazoa</taxon>
        <taxon>Spiralia</taxon>
        <taxon>Lophotrochozoa</taxon>
        <taxon>Mollusca</taxon>
        <taxon>Gastropoda</taxon>
        <taxon>Heterobranchia</taxon>
        <taxon>Euthyneura</taxon>
        <taxon>Panpulmonata</taxon>
        <taxon>Sacoglossa</taxon>
        <taxon>Placobranchoidea</taxon>
        <taxon>Plakobranchidae</taxon>
        <taxon>Elysia</taxon>
    </lineage>
</organism>
<keyword evidence="3" id="KW-1185">Reference proteome</keyword>
<accession>A0AAV4HN29</accession>
<dbReference type="EMBL" id="BMAT01009117">
    <property type="protein sequence ID" value="GFR98860.1"/>
    <property type="molecule type" value="Genomic_DNA"/>
</dbReference>
<reference evidence="2 3" key="1">
    <citation type="journal article" date="2021" name="Elife">
        <title>Chloroplast acquisition without the gene transfer in kleptoplastic sea slugs, Plakobranchus ocellatus.</title>
        <authorList>
            <person name="Maeda T."/>
            <person name="Takahashi S."/>
            <person name="Yoshida T."/>
            <person name="Shimamura S."/>
            <person name="Takaki Y."/>
            <person name="Nagai Y."/>
            <person name="Toyoda A."/>
            <person name="Suzuki Y."/>
            <person name="Arimoto A."/>
            <person name="Ishii H."/>
            <person name="Satoh N."/>
            <person name="Nishiyama T."/>
            <person name="Hasebe M."/>
            <person name="Maruyama T."/>
            <person name="Minagawa J."/>
            <person name="Obokata J."/>
            <person name="Shigenobu S."/>
        </authorList>
    </citation>
    <scope>NUCLEOTIDE SEQUENCE [LARGE SCALE GENOMIC DNA]</scope>
</reference>
<dbReference type="AlphaFoldDB" id="A0AAV4HN29"/>
<dbReference type="Proteomes" id="UP000762676">
    <property type="component" value="Unassembled WGS sequence"/>
</dbReference>
<gene>
    <name evidence="2" type="ORF">ElyMa_004512600</name>
</gene>
<evidence type="ECO:0000313" key="3">
    <source>
        <dbReference type="Proteomes" id="UP000762676"/>
    </source>
</evidence>
<dbReference type="Pfam" id="PF18190">
    <property type="entry name" value="Plk4_PB1"/>
    <property type="match status" value="1"/>
</dbReference>
<protein>
    <recommendedName>
        <fullName evidence="1">Cryptic POLO box 1 (CPB1) domain-containing protein</fullName>
    </recommendedName>
</protein>
<dbReference type="PROSITE" id="PS51984">
    <property type="entry name" value="CPB1"/>
    <property type="match status" value="1"/>
</dbReference>
<sequence>MAEVAVPQINTARLKPFRQRINRTAMTITDSGFVSMEIMCRHSNQPNSPEIAKELFHVSPDGRNVKLSTRSIN</sequence>
<comment type="caution">
    <text evidence="2">The sequence shown here is derived from an EMBL/GenBank/DDBJ whole genome shotgun (WGS) entry which is preliminary data.</text>
</comment>
<dbReference type="InterPro" id="IPR033699">
    <property type="entry name" value="POLO_box_Plk4_1"/>
</dbReference>
<dbReference type="InterPro" id="IPR046437">
    <property type="entry name" value="Ser_Thr-PK_POLO_box_1_sf"/>
</dbReference>
<dbReference type="Gene3D" id="3.30.1120.120">
    <property type="match status" value="1"/>
</dbReference>